<accession>A0ACC2XYA9</accession>
<keyword evidence="2" id="KW-1185">Reference proteome</keyword>
<evidence type="ECO:0000313" key="2">
    <source>
        <dbReference type="Proteomes" id="UP001234202"/>
    </source>
</evidence>
<gene>
    <name evidence="1" type="ORF">QFC24_000484</name>
</gene>
<comment type="caution">
    <text evidence="1">The sequence shown here is derived from an EMBL/GenBank/DDBJ whole genome shotgun (WGS) entry which is preliminary data.</text>
</comment>
<reference evidence="1" key="1">
    <citation type="submission" date="2023-04" db="EMBL/GenBank/DDBJ databases">
        <title>Draft Genome sequencing of Naganishia species isolated from polar environments using Oxford Nanopore Technology.</title>
        <authorList>
            <person name="Leo P."/>
            <person name="Venkateswaran K."/>
        </authorList>
    </citation>
    <scope>NUCLEOTIDE SEQUENCE</scope>
    <source>
        <strain evidence="1">DBVPG 5303</strain>
    </source>
</reference>
<dbReference type="Proteomes" id="UP001234202">
    <property type="component" value="Unassembled WGS sequence"/>
</dbReference>
<proteinExistence type="predicted"/>
<name>A0ACC2XYA9_9TREE</name>
<protein>
    <submittedName>
        <fullName evidence="1">Uncharacterized protein</fullName>
    </submittedName>
</protein>
<evidence type="ECO:0000313" key="1">
    <source>
        <dbReference type="EMBL" id="KAJ9128192.1"/>
    </source>
</evidence>
<sequence length="204" mass="22500">MSHPRSTDSDAKAQADKALIVNFEPEDRDESRDPWRFTAIQLPSEAEDVAHDPGGTPPIGAAATFGSTVDDPDFWGRFKIAISNLQDNASEGETYKVLFLGRHGLAKHNWQAPPPGPPETAREDKLNLLDPELTELGEGQAKAVNNEWKRNLSLGAPLPEVWLCSPLTRTAQTLRLSFEGLLGGERPIFVEHMRFFLGFEGVLT</sequence>
<organism evidence="1 2">
    <name type="scientific">Naganishia onofrii</name>
    <dbReference type="NCBI Taxonomy" id="1851511"/>
    <lineage>
        <taxon>Eukaryota</taxon>
        <taxon>Fungi</taxon>
        <taxon>Dikarya</taxon>
        <taxon>Basidiomycota</taxon>
        <taxon>Agaricomycotina</taxon>
        <taxon>Tremellomycetes</taxon>
        <taxon>Filobasidiales</taxon>
        <taxon>Filobasidiaceae</taxon>
        <taxon>Naganishia</taxon>
    </lineage>
</organism>
<dbReference type="EMBL" id="JASBWV010000001">
    <property type="protein sequence ID" value="KAJ9128192.1"/>
    <property type="molecule type" value="Genomic_DNA"/>
</dbReference>